<gene>
    <name evidence="1" type="ORF">BD31_I0971</name>
</gene>
<evidence type="ECO:0000313" key="2">
    <source>
        <dbReference type="Proteomes" id="UP000003423"/>
    </source>
</evidence>
<name>I3D3X4_9ARCH</name>
<comment type="caution">
    <text evidence="1">The sequence shown here is derived from an EMBL/GenBank/DDBJ whole genome shotgun (WGS) entry which is preliminary data.</text>
</comment>
<accession>I3D3X4</accession>
<proteinExistence type="predicted"/>
<sequence length="32" mass="3762">MTFSYPGYVCAPYMHTHQSVDLKETWINSKNI</sequence>
<evidence type="ECO:0000313" key="1">
    <source>
        <dbReference type="EMBL" id="EIJ66417.1"/>
    </source>
</evidence>
<organism evidence="1 2">
    <name type="scientific">Candidatus Nitrosopumilus salarius BD31</name>
    <dbReference type="NCBI Taxonomy" id="859350"/>
    <lineage>
        <taxon>Archaea</taxon>
        <taxon>Nitrososphaerota</taxon>
        <taxon>Nitrososphaeria</taxon>
        <taxon>Nitrosopumilales</taxon>
        <taxon>Nitrosopumilaceae</taxon>
        <taxon>Nitrosopumilus</taxon>
    </lineage>
</organism>
<dbReference type="AlphaFoldDB" id="I3D3X4"/>
<dbReference type="EMBL" id="AEXL02000062">
    <property type="protein sequence ID" value="EIJ66417.1"/>
    <property type="molecule type" value="Genomic_DNA"/>
</dbReference>
<keyword evidence="2" id="KW-1185">Reference proteome</keyword>
<reference evidence="1 2" key="1">
    <citation type="journal article" date="2012" name="J. Bacteriol.">
        <title>Genome sequence of "Candidatus Nitrosopumilus salaria" BD31, an ammonia-oxidizing archaeon from the San Francisco Bay estuary.</title>
        <authorList>
            <person name="Mosier A.C."/>
            <person name="Allen E.E."/>
            <person name="Kim M."/>
            <person name="Ferriera S."/>
            <person name="Francis C.A."/>
        </authorList>
    </citation>
    <scope>NUCLEOTIDE SEQUENCE [LARGE SCALE GENOMIC DNA]</scope>
    <source>
        <strain evidence="1 2">BD31</strain>
    </source>
</reference>
<dbReference type="Proteomes" id="UP000003423">
    <property type="component" value="Unassembled WGS sequence"/>
</dbReference>
<feature type="non-terminal residue" evidence="1">
    <location>
        <position position="32"/>
    </location>
</feature>
<protein>
    <submittedName>
        <fullName evidence="1">Uncharacterized protein</fullName>
    </submittedName>
</protein>